<reference evidence="1" key="1">
    <citation type="submission" date="2014-09" db="EMBL/GenBank/DDBJ databases">
        <authorList>
            <person name="Magalhaes I.L.F."/>
            <person name="Oliveira U."/>
            <person name="Santos F.R."/>
            <person name="Vidigal T.H.D.A."/>
            <person name="Brescovit A.D."/>
            <person name="Santos A.J."/>
        </authorList>
    </citation>
    <scope>NUCLEOTIDE SEQUENCE</scope>
    <source>
        <tissue evidence="1">Shoot tissue taken approximately 20 cm above the soil surface</tissue>
    </source>
</reference>
<protein>
    <submittedName>
        <fullName evidence="1">Uncharacterized protein</fullName>
    </submittedName>
</protein>
<sequence>MMGIYLLSECKSTKCDIKFLIVFKQNNESLIGS</sequence>
<dbReference type="EMBL" id="GBRH01259502">
    <property type="protein sequence ID" value="JAD38393.1"/>
    <property type="molecule type" value="Transcribed_RNA"/>
</dbReference>
<name>A0A0A8ZL17_ARUDO</name>
<organism evidence="1">
    <name type="scientific">Arundo donax</name>
    <name type="common">Giant reed</name>
    <name type="synonym">Donax arundinaceus</name>
    <dbReference type="NCBI Taxonomy" id="35708"/>
    <lineage>
        <taxon>Eukaryota</taxon>
        <taxon>Viridiplantae</taxon>
        <taxon>Streptophyta</taxon>
        <taxon>Embryophyta</taxon>
        <taxon>Tracheophyta</taxon>
        <taxon>Spermatophyta</taxon>
        <taxon>Magnoliopsida</taxon>
        <taxon>Liliopsida</taxon>
        <taxon>Poales</taxon>
        <taxon>Poaceae</taxon>
        <taxon>PACMAD clade</taxon>
        <taxon>Arundinoideae</taxon>
        <taxon>Arundineae</taxon>
        <taxon>Arundo</taxon>
    </lineage>
</organism>
<evidence type="ECO:0000313" key="1">
    <source>
        <dbReference type="EMBL" id="JAD38393.1"/>
    </source>
</evidence>
<reference evidence="1" key="2">
    <citation type="journal article" date="2015" name="Data Brief">
        <title>Shoot transcriptome of the giant reed, Arundo donax.</title>
        <authorList>
            <person name="Barrero R.A."/>
            <person name="Guerrero F.D."/>
            <person name="Moolhuijzen P."/>
            <person name="Goolsby J.A."/>
            <person name="Tidwell J."/>
            <person name="Bellgard S.E."/>
            <person name="Bellgard M.I."/>
        </authorList>
    </citation>
    <scope>NUCLEOTIDE SEQUENCE</scope>
    <source>
        <tissue evidence="1">Shoot tissue taken approximately 20 cm above the soil surface</tissue>
    </source>
</reference>
<accession>A0A0A8ZL17</accession>
<dbReference type="AlphaFoldDB" id="A0A0A8ZL17"/>
<proteinExistence type="predicted"/>